<dbReference type="InterPro" id="IPR052260">
    <property type="entry name" value="Autophagy_Rcpt_SigReg"/>
</dbReference>
<dbReference type="PANTHER" id="PTHR15090:SF8">
    <property type="entry name" value="ZZ-TYPE ZINC FINGER-CONTAINING PROTEIN"/>
    <property type="match status" value="1"/>
</dbReference>
<dbReference type="AlphaFoldDB" id="A0A8S1P440"/>
<proteinExistence type="predicted"/>
<dbReference type="PANTHER" id="PTHR15090">
    <property type="entry name" value="SEQUESTOSOME 1-RELATED"/>
    <property type="match status" value="1"/>
</dbReference>
<evidence type="ECO:0000313" key="7">
    <source>
        <dbReference type="Proteomes" id="UP000688137"/>
    </source>
</evidence>
<dbReference type="Proteomes" id="UP000688137">
    <property type="component" value="Unassembled WGS sequence"/>
</dbReference>
<dbReference type="PROSITE" id="PS50135">
    <property type="entry name" value="ZF_ZZ_2"/>
    <property type="match status" value="1"/>
</dbReference>
<reference evidence="6" key="1">
    <citation type="submission" date="2021-01" db="EMBL/GenBank/DDBJ databases">
        <authorList>
            <consortium name="Genoscope - CEA"/>
            <person name="William W."/>
        </authorList>
    </citation>
    <scope>NUCLEOTIDE SEQUENCE</scope>
</reference>
<dbReference type="EMBL" id="CAJJDM010000108">
    <property type="protein sequence ID" value="CAD8097778.1"/>
    <property type="molecule type" value="Genomic_DNA"/>
</dbReference>
<evidence type="ECO:0000256" key="3">
    <source>
        <dbReference type="ARBA" id="ARBA00022833"/>
    </source>
</evidence>
<keyword evidence="3" id="KW-0862">Zinc</keyword>
<name>A0A8S1P440_PARPR</name>
<keyword evidence="7" id="KW-1185">Reference proteome</keyword>
<evidence type="ECO:0000259" key="5">
    <source>
        <dbReference type="PROSITE" id="PS50135"/>
    </source>
</evidence>
<dbReference type="PROSITE" id="PS01357">
    <property type="entry name" value="ZF_ZZ_1"/>
    <property type="match status" value="1"/>
</dbReference>
<sequence length="255" mass="29890">MKHLKLSIPCMNQSFLYKGNFQDINYQELVQFAESKLGKKLTQELYFVYINVEGDNFIIDNDQKLNNLKKLNSQVLKIILKEFEKQIVLHPNTICSVCQQSPIQNIRFKCVVCEDVDLCQNCSIEHSKLHPLIMISKPEQVQYLESFFKKHMKKVKNILNCSINKSKNTVIAIKDVIMKKKKDYFGNQQQQQQQQQFQQGQIKKPPSQEEEDVLNKTLRLSEIFEGQPSTYEKFVKQNKDLTFEELVEVASEQFA</sequence>
<evidence type="ECO:0000256" key="2">
    <source>
        <dbReference type="ARBA" id="ARBA00022771"/>
    </source>
</evidence>
<protein>
    <recommendedName>
        <fullName evidence="5">ZZ-type domain-containing protein</fullName>
    </recommendedName>
</protein>
<dbReference type="InterPro" id="IPR000433">
    <property type="entry name" value="Znf_ZZ"/>
</dbReference>
<accession>A0A8S1P440</accession>
<feature type="domain" description="ZZ-type" evidence="5">
    <location>
        <begin position="90"/>
        <end position="140"/>
    </location>
</feature>
<dbReference type="GO" id="GO:0008270">
    <property type="term" value="F:zinc ion binding"/>
    <property type="evidence" value="ECO:0007669"/>
    <property type="project" value="UniProtKB-KW"/>
</dbReference>
<evidence type="ECO:0000313" key="6">
    <source>
        <dbReference type="EMBL" id="CAD8097778.1"/>
    </source>
</evidence>
<evidence type="ECO:0000256" key="1">
    <source>
        <dbReference type="ARBA" id="ARBA00022723"/>
    </source>
</evidence>
<dbReference type="OMA" id="SIPCMNQ"/>
<keyword evidence="1" id="KW-0479">Metal-binding</keyword>
<evidence type="ECO:0000256" key="4">
    <source>
        <dbReference type="PROSITE-ProRule" id="PRU00228"/>
    </source>
</evidence>
<gene>
    <name evidence="6" type="ORF">PPRIM_AZ9-3.1.T1050031</name>
</gene>
<keyword evidence="2 4" id="KW-0863">Zinc-finger</keyword>
<dbReference type="SMART" id="SM00291">
    <property type="entry name" value="ZnF_ZZ"/>
    <property type="match status" value="1"/>
</dbReference>
<dbReference type="Pfam" id="PF00569">
    <property type="entry name" value="ZZ"/>
    <property type="match status" value="1"/>
</dbReference>
<organism evidence="6 7">
    <name type="scientific">Paramecium primaurelia</name>
    <dbReference type="NCBI Taxonomy" id="5886"/>
    <lineage>
        <taxon>Eukaryota</taxon>
        <taxon>Sar</taxon>
        <taxon>Alveolata</taxon>
        <taxon>Ciliophora</taxon>
        <taxon>Intramacronucleata</taxon>
        <taxon>Oligohymenophorea</taxon>
        <taxon>Peniculida</taxon>
        <taxon>Parameciidae</taxon>
        <taxon>Paramecium</taxon>
    </lineage>
</organism>
<comment type="caution">
    <text evidence="6">The sequence shown here is derived from an EMBL/GenBank/DDBJ whole genome shotgun (WGS) entry which is preliminary data.</text>
</comment>